<evidence type="ECO:0000256" key="8">
    <source>
        <dbReference type="ARBA" id="ARBA00022737"/>
    </source>
</evidence>
<proteinExistence type="inferred from homology"/>
<evidence type="ECO:0000256" key="3">
    <source>
        <dbReference type="ARBA" id="ARBA00007746"/>
    </source>
</evidence>
<accession>A0AA38I8R2</accession>
<evidence type="ECO:0000256" key="1">
    <source>
        <dbReference type="ARBA" id="ARBA00003983"/>
    </source>
</evidence>
<evidence type="ECO:0000256" key="6">
    <source>
        <dbReference type="ARBA" id="ARBA00022492"/>
    </source>
</evidence>
<dbReference type="GO" id="GO:0005634">
    <property type="term" value="C:nucleus"/>
    <property type="evidence" value="ECO:0007669"/>
    <property type="project" value="UniProtKB-SubCell"/>
</dbReference>
<dbReference type="PANTHER" id="PTHR24392">
    <property type="entry name" value="ZINC FINGER PROTEIN"/>
    <property type="match status" value="1"/>
</dbReference>
<keyword evidence="5" id="KW-0217">Developmental protein</keyword>
<dbReference type="AlphaFoldDB" id="A0AA38I8R2"/>
<evidence type="ECO:0000256" key="11">
    <source>
        <dbReference type="ARBA" id="ARBA00023125"/>
    </source>
</evidence>
<comment type="caution">
    <text evidence="15">The sequence shown here is derived from an EMBL/GenBank/DDBJ whole genome shotgun (WGS) entry which is preliminary data.</text>
</comment>
<dbReference type="InterPro" id="IPR036236">
    <property type="entry name" value="Znf_C2H2_sf"/>
</dbReference>
<dbReference type="PANTHER" id="PTHR24392:SF49">
    <property type="entry name" value="PROTEIN HUNCHBACK"/>
    <property type="match status" value="1"/>
</dbReference>
<evidence type="ECO:0000313" key="16">
    <source>
        <dbReference type="Proteomes" id="UP001168821"/>
    </source>
</evidence>
<dbReference type="Gene3D" id="3.30.160.60">
    <property type="entry name" value="Classic Zinc Finger"/>
    <property type="match status" value="2"/>
</dbReference>
<evidence type="ECO:0000256" key="5">
    <source>
        <dbReference type="ARBA" id="ARBA00022473"/>
    </source>
</evidence>
<keyword evidence="6" id="KW-0302">Gap protein</keyword>
<keyword evidence="8" id="KW-0677">Repeat</keyword>
<evidence type="ECO:0000256" key="12">
    <source>
        <dbReference type="ARBA" id="ARBA00023242"/>
    </source>
</evidence>
<evidence type="ECO:0000313" key="15">
    <source>
        <dbReference type="EMBL" id="KAJ3651332.1"/>
    </source>
</evidence>
<sequence>MANHVRRRCFRLETFTCDNAKIEAYYCKDCDFKTQLTILFKQHGLKRESRKDISDPDFLIQNYVCKQCDFETNLSLKWLQHTSVCTKTKQNLQSVSSLKESATHSSDFKQTDEIHWYYCPECPYKGKLKRNLKRHIQGCHLPKRYGCDKCSFKCTRKENLKHHINLHLNNEDAKWYKCNQCSFQTKHPGFIKSHVIFKHLDDSDANIKWYQCQNCSYRTKQANHLGRHLIYTHLNDEEIERYKCGDCSFKGKIKDDLTRHVKRHLKIK</sequence>
<evidence type="ECO:0000259" key="14">
    <source>
        <dbReference type="PROSITE" id="PS50157"/>
    </source>
</evidence>
<dbReference type="PROSITE" id="PS00028">
    <property type="entry name" value="ZINC_FINGER_C2H2_1"/>
    <property type="match status" value="1"/>
</dbReference>
<dbReference type="GO" id="GO:0003677">
    <property type="term" value="F:DNA binding"/>
    <property type="evidence" value="ECO:0007669"/>
    <property type="project" value="UniProtKB-KW"/>
</dbReference>
<dbReference type="Proteomes" id="UP001168821">
    <property type="component" value="Unassembled WGS sequence"/>
</dbReference>
<keyword evidence="10" id="KW-0862">Zinc</keyword>
<feature type="domain" description="C2H2-type" evidence="14">
    <location>
        <begin position="210"/>
        <end position="238"/>
    </location>
</feature>
<evidence type="ECO:0000256" key="13">
    <source>
        <dbReference type="PROSITE-ProRule" id="PRU00042"/>
    </source>
</evidence>
<evidence type="ECO:0000256" key="7">
    <source>
        <dbReference type="ARBA" id="ARBA00022723"/>
    </source>
</evidence>
<keyword evidence="9 13" id="KW-0863">Zinc-finger</keyword>
<dbReference type="GO" id="GO:0035282">
    <property type="term" value="P:segmentation"/>
    <property type="evidence" value="ECO:0007669"/>
    <property type="project" value="UniProtKB-KW"/>
</dbReference>
<dbReference type="GO" id="GO:0008270">
    <property type="term" value="F:zinc ion binding"/>
    <property type="evidence" value="ECO:0007669"/>
    <property type="project" value="UniProtKB-KW"/>
</dbReference>
<reference evidence="15" key="1">
    <citation type="journal article" date="2023" name="G3 (Bethesda)">
        <title>Whole genome assemblies of Zophobas morio and Tenebrio molitor.</title>
        <authorList>
            <person name="Kaur S."/>
            <person name="Stinson S.A."/>
            <person name="diCenzo G.C."/>
        </authorList>
    </citation>
    <scope>NUCLEOTIDE SEQUENCE</scope>
    <source>
        <strain evidence="15">QUZm001</strain>
    </source>
</reference>
<dbReference type="InterPro" id="IPR013087">
    <property type="entry name" value="Znf_C2H2_type"/>
</dbReference>
<keyword evidence="12" id="KW-0539">Nucleus</keyword>
<organism evidence="15 16">
    <name type="scientific">Zophobas morio</name>
    <dbReference type="NCBI Taxonomy" id="2755281"/>
    <lineage>
        <taxon>Eukaryota</taxon>
        <taxon>Metazoa</taxon>
        <taxon>Ecdysozoa</taxon>
        <taxon>Arthropoda</taxon>
        <taxon>Hexapoda</taxon>
        <taxon>Insecta</taxon>
        <taxon>Pterygota</taxon>
        <taxon>Neoptera</taxon>
        <taxon>Endopterygota</taxon>
        <taxon>Coleoptera</taxon>
        <taxon>Polyphaga</taxon>
        <taxon>Cucujiformia</taxon>
        <taxon>Tenebrionidae</taxon>
        <taxon>Zophobas</taxon>
    </lineage>
</organism>
<dbReference type="Pfam" id="PF13909">
    <property type="entry name" value="zf-H2C2_5"/>
    <property type="match status" value="2"/>
</dbReference>
<evidence type="ECO:0000256" key="10">
    <source>
        <dbReference type="ARBA" id="ARBA00022833"/>
    </source>
</evidence>
<gene>
    <name evidence="15" type="ORF">Zmor_017381</name>
</gene>
<dbReference type="SUPFAM" id="SSF57667">
    <property type="entry name" value="beta-beta-alpha zinc fingers"/>
    <property type="match status" value="2"/>
</dbReference>
<feature type="domain" description="C2H2-type" evidence="14">
    <location>
        <begin position="242"/>
        <end position="268"/>
    </location>
</feature>
<dbReference type="PROSITE" id="PS50157">
    <property type="entry name" value="ZINC_FINGER_C2H2_2"/>
    <property type="match status" value="3"/>
</dbReference>
<feature type="domain" description="C2H2-type" evidence="14">
    <location>
        <begin position="145"/>
        <end position="172"/>
    </location>
</feature>
<protein>
    <recommendedName>
        <fullName evidence="4">Protein hunchback</fullName>
    </recommendedName>
</protein>
<comment type="function">
    <text evidence="1">Gap class segmentation protein that controls development of head structures.</text>
</comment>
<keyword evidence="7" id="KW-0479">Metal-binding</keyword>
<comment type="similarity">
    <text evidence="3">Belongs to the hunchback C2H2-type zinc-finger protein family.</text>
</comment>
<evidence type="ECO:0000256" key="2">
    <source>
        <dbReference type="ARBA" id="ARBA00004123"/>
    </source>
</evidence>
<name>A0AA38I8R2_9CUCU</name>
<comment type="subcellular location">
    <subcellularLocation>
        <location evidence="2">Nucleus</location>
    </subcellularLocation>
</comment>
<dbReference type="SMART" id="SM00355">
    <property type="entry name" value="ZnF_C2H2"/>
    <property type="match status" value="6"/>
</dbReference>
<evidence type="ECO:0000256" key="4">
    <source>
        <dbReference type="ARBA" id="ARBA00013638"/>
    </source>
</evidence>
<dbReference type="EMBL" id="JALNTZ010000005">
    <property type="protein sequence ID" value="KAJ3651332.1"/>
    <property type="molecule type" value="Genomic_DNA"/>
</dbReference>
<keyword evidence="11" id="KW-0238">DNA-binding</keyword>
<keyword evidence="16" id="KW-1185">Reference proteome</keyword>
<evidence type="ECO:0000256" key="9">
    <source>
        <dbReference type="ARBA" id="ARBA00022771"/>
    </source>
</evidence>